<comment type="caution">
    <text evidence="1">The sequence shown here is derived from an EMBL/GenBank/DDBJ whole genome shotgun (WGS) entry which is preliminary data.</text>
</comment>
<organism evidence="1 2">
    <name type="scientific">Catharanthus roseus</name>
    <name type="common">Madagascar periwinkle</name>
    <name type="synonym">Vinca rosea</name>
    <dbReference type="NCBI Taxonomy" id="4058"/>
    <lineage>
        <taxon>Eukaryota</taxon>
        <taxon>Viridiplantae</taxon>
        <taxon>Streptophyta</taxon>
        <taxon>Embryophyta</taxon>
        <taxon>Tracheophyta</taxon>
        <taxon>Spermatophyta</taxon>
        <taxon>Magnoliopsida</taxon>
        <taxon>eudicotyledons</taxon>
        <taxon>Gunneridae</taxon>
        <taxon>Pentapetalae</taxon>
        <taxon>asterids</taxon>
        <taxon>lamiids</taxon>
        <taxon>Gentianales</taxon>
        <taxon>Apocynaceae</taxon>
        <taxon>Rauvolfioideae</taxon>
        <taxon>Vinceae</taxon>
        <taxon>Catharanthinae</taxon>
        <taxon>Catharanthus</taxon>
    </lineage>
</organism>
<keyword evidence="2" id="KW-1185">Reference proteome</keyword>
<reference evidence="2" key="1">
    <citation type="journal article" date="2023" name="Nat. Plants">
        <title>Single-cell RNA sequencing provides a high-resolution roadmap for understanding the multicellular compartmentation of specialized metabolism.</title>
        <authorList>
            <person name="Sun S."/>
            <person name="Shen X."/>
            <person name="Li Y."/>
            <person name="Li Y."/>
            <person name="Wang S."/>
            <person name="Li R."/>
            <person name="Zhang H."/>
            <person name="Shen G."/>
            <person name="Guo B."/>
            <person name="Wei J."/>
            <person name="Xu J."/>
            <person name="St-Pierre B."/>
            <person name="Chen S."/>
            <person name="Sun C."/>
        </authorList>
    </citation>
    <scope>NUCLEOTIDE SEQUENCE [LARGE SCALE GENOMIC DNA]</scope>
</reference>
<protein>
    <submittedName>
        <fullName evidence="1">Uncharacterized protein</fullName>
    </submittedName>
</protein>
<evidence type="ECO:0000313" key="1">
    <source>
        <dbReference type="EMBL" id="KAI5662067.1"/>
    </source>
</evidence>
<gene>
    <name evidence="1" type="ORF">M9H77_21390</name>
</gene>
<dbReference type="EMBL" id="CM044705">
    <property type="protein sequence ID" value="KAI5662067.1"/>
    <property type="molecule type" value="Genomic_DNA"/>
</dbReference>
<sequence length="523" mass="58488">MSRCFCSYTQPSTSVAKFISSQPCLEMLENQCSTIKDLKIIHAQLIKTGLVKDKIAASRVLAVCANSPASDMNYAYLVFNHIENPNLFAWNTIIRGFSRSSTPEIAISLFAHMLVSSSWSPGRLTYPSVFKAYTQLGLAENGAQLHGRVMKQGLEFDPFIRNTILHMYASCGYLSEARKLFEEDEVLDVVAWNSMISGLAKHGEIDDSRRLFDKMTCRNDVTWNAMISGYVRNGNPEVAFDLFDEMQEQRMKPSEYTVVSLLNASADLGALEQGEWIHDYIKKTNIDLNVIVITAIINMYCKCGDIDMACQVFENATNKGLSCWNSLISGLANNGFCKEAIKLFSRLENSNLEPDSVSFLGVLTACNHSGLVNEARNYFKLMKEMYEIEPSVEHYGCLIDALGRAGFLEQAEELTKYMPMEPDVAIWGSLLSASRQHGNIRMAKLAAKCLNQLDPNENSSYLLLSNVYAASGHFEKAIHERVSMKDKQIEKQPGCSSIEVDGEVHEFLASGILQYQLPEYVLS</sequence>
<evidence type="ECO:0000313" key="2">
    <source>
        <dbReference type="Proteomes" id="UP001060085"/>
    </source>
</evidence>
<dbReference type="Proteomes" id="UP001060085">
    <property type="component" value="Linkage Group LG05"/>
</dbReference>
<name>A0ACC0AM60_CATRO</name>
<accession>A0ACC0AM60</accession>
<proteinExistence type="predicted"/>